<dbReference type="GO" id="GO:0140359">
    <property type="term" value="F:ABC-type transporter activity"/>
    <property type="evidence" value="ECO:0007669"/>
    <property type="project" value="InterPro"/>
</dbReference>
<dbReference type="NCBIfam" id="TIGR02857">
    <property type="entry name" value="CydD"/>
    <property type="match status" value="1"/>
</dbReference>
<keyword evidence="5" id="KW-0547">Nucleotide-binding</keyword>
<keyword evidence="6" id="KW-0378">Hydrolase</keyword>
<dbReference type="InterPro" id="IPR011527">
    <property type="entry name" value="ABC1_TM_dom"/>
</dbReference>
<dbReference type="GO" id="GO:0005524">
    <property type="term" value="F:ATP binding"/>
    <property type="evidence" value="ECO:0007669"/>
    <property type="project" value="UniProtKB-KW"/>
</dbReference>
<keyword evidence="9 10" id="KW-0472">Membrane</keyword>
<gene>
    <name evidence="13" type="primary">cydD</name>
    <name evidence="13" type="ORF">DEX24_10015</name>
</gene>
<keyword evidence="2" id="KW-0813">Transport</keyword>
<keyword evidence="6" id="KW-0788">Thiol protease</keyword>
<evidence type="ECO:0000256" key="4">
    <source>
        <dbReference type="ARBA" id="ARBA00022692"/>
    </source>
</evidence>
<comment type="subcellular location">
    <subcellularLocation>
        <location evidence="1">Cell membrane</location>
        <topology evidence="1">Multi-pass membrane protein</topology>
    </subcellularLocation>
</comment>
<dbReference type="Pfam" id="PF00664">
    <property type="entry name" value="ABC_membrane"/>
    <property type="match status" value="1"/>
</dbReference>
<dbReference type="Gene3D" id="3.40.50.300">
    <property type="entry name" value="P-loop containing nucleotide triphosphate hydrolases"/>
    <property type="match status" value="1"/>
</dbReference>
<keyword evidence="6" id="KW-0645">Protease</keyword>
<evidence type="ECO:0000256" key="3">
    <source>
        <dbReference type="ARBA" id="ARBA00022475"/>
    </source>
</evidence>
<dbReference type="InterPro" id="IPR003593">
    <property type="entry name" value="AAA+_ATPase"/>
</dbReference>
<reference evidence="13 14" key="1">
    <citation type="submission" date="2018-05" db="EMBL/GenBank/DDBJ databases">
        <title>Kurthia sibirica genome sequence.</title>
        <authorList>
            <person name="Maclea K.S."/>
            <person name="Goen A.E."/>
        </authorList>
    </citation>
    <scope>NUCLEOTIDE SEQUENCE [LARGE SCALE GENOMIC DNA]</scope>
    <source>
        <strain evidence="13 14">ATCC 49154</strain>
    </source>
</reference>
<evidence type="ECO:0000256" key="10">
    <source>
        <dbReference type="SAM" id="Phobius"/>
    </source>
</evidence>
<dbReference type="OrthoDB" id="9806127at2"/>
<evidence type="ECO:0000256" key="5">
    <source>
        <dbReference type="ARBA" id="ARBA00022741"/>
    </source>
</evidence>
<keyword evidence="14" id="KW-1185">Reference proteome</keyword>
<dbReference type="PANTHER" id="PTHR24221">
    <property type="entry name" value="ATP-BINDING CASSETTE SUB-FAMILY B"/>
    <property type="match status" value="1"/>
</dbReference>
<protein>
    <submittedName>
        <fullName evidence="13">Thiol reductant ABC exporter subunit CydD</fullName>
    </submittedName>
</protein>
<dbReference type="CDD" id="cd18584">
    <property type="entry name" value="ABC_6TM_AarD_CydD"/>
    <property type="match status" value="1"/>
</dbReference>
<dbReference type="AlphaFoldDB" id="A0A2U3AKM8"/>
<accession>A0A2U3AKM8</accession>
<evidence type="ECO:0000313" key="13">
    <source>
        <dbReference type="EMBL" id="PWI25072.1"/>
    </source>
</evidence>
<name>A0A2U3AKM8_9BACL</name>
<dbReference type="PANTHER" id="PTHR24221:SF654">
    <property type="entry name" value="ATP-BINDING CASSETTE SUB-FAMILY B MEMBER 6"/>
    <property type="match status" value="1"/>
</dbReference>
<dbReference type="RefSeq" id="WP_109306298.1">
    <property type="nucleotide sequence ID" value="NZ_BJUF01000023.1"/>
</dbReference>
<dbReference type="EMBL" id="QFVR01000012">
    <property type="protein sequence ID" value="PWI25072.1"/>
    <property type="molecule type" value="Genomic_DNA"/>
</dbReference>
<feature type="domain" description="ABC transporter" evidence="11">
    <location>
        <begin position="332"/>
        <end position="565"/>
    </location>
</feature>
<keyword evidence="3" id="KW-1003">Cell membrane</keyword>
<keyword evidence="8 10" id="KW-1133">Transmembrane helix</keyword>
<feature type="domain" description="ABC transmembrane type-1" evidence="12">
    <location>
        <begin position="16"/>
        <end position="300"/>
    </location>
</feature>
<dbReference type="InterPro" id="IPR039421">
    <property type="entry name" value="Type_1_exporter"/>
</dbReference>
<proteinExistence type="predicted"/>
<evidence type="ECO:0000256" key="1">
    <source>
        <dbReference type="ARBA" id="ARBA00004651"/>
    </source>
</evidence>
<dbReference type="Gene3D" id="1.20.1560.10">
    <property type="entry name" value="ABC transporter type 1, transmembrane domain"/>
    <property type="match status" value="1"/>
</dbReference>
<feature type="transmembrane region" description="Helical" evidence="10">
    <location>
        <begin position="12"/>
        <end position="37"/>
    </location>
</feature>
<evidence type="ECO:0000256" key="2">
    <source>
        <dbReference type="ARBA" id="ARBA00022448"/>
    </source>
</evidence>
<dbReference type="InterPro" id="IPR014216">
    <property type="entry name" value="ABC_transptr_CydD"/>
</dbReference>
<dbReference type="InterPro" id="IPR036640">
    <property type="entry name" value="ABC1_TM_sf"/>
</dbReference>
<evidence type="ECO:0000256" key="7">
    <source>
        <dbReference type="ARBA" id="ARBA00022840"/>
    </source>
</evidence>
<evidence type="ECO:0000256" key="8">
    <source>
        <dbReference type="ARBA" id="ARBA00022989"/>
    </source>
</evidence>
<dbReference type="InterPro" id="IPR003439">
    <property type="entry name" value="ABC_transporter-like_ATP-bd"/>
</dbReference>
<feature type="transmembrane region" description="Helical" evidence="10">
    <location>
        <begin position="158"/>
        <end position="176"/>
    </location>
</feature>
<dbReference type="GO" id="GO:0005886">
    <property type="term" value="C:plasma membrane"/>
    <property type="evidence" value="ECO:0007669"/>
    <property type="project" value="UniProtKB-SubCell"/>
</dbReference>
<dbReference type="GO" id="GO:0016887">
    <property type="term" value="F:ATP hydrolysis activity"/>
    <property type="evidence" value="ECO:0007669"/>
    <property type="project" value="InterPro"/>
</dbReference>
<feature type="transmembrane region" description="Helical" evidence="10">
    <location>
        <begin position="57"/>
        <end position="81"/>
    </location>
</feature>
<dbReference type="Pfam" id="PF00005">
    <property type="entry name" value="ABC_tran"/>
    <property type="match status" value="1"/>
</dbReference>
<feature type="transmembrane region" description="Helical" evidence="10">
    <location>
        <begin position="233"/>
        <end position="257"/>
    </location>
</feature>
<keyword evidence="4 10" id="KW-0812">Transmembrane</keyword>
<dbReference type="PROSITE" id="PS50929">
    <property type="entry name" value="ABC_TM1F"/>
    <property type="match status" value="1"/>
</dbReference>
<evidence type="ECO:0000259" key="11">
    <source>
        <dbReference type="PROSITE" id="PS50893"/>
    </source>
</evidence>
<dbReference type="GO" id="GO:0042883">
    <property type="term" value="P:cysteine transport"/>
    <property type="evidence" value="ECO:0007669"/>
    <property type="project" value="InterPro"/>
</dbReference>
<dbReference type="InterPro" id="IPR017871">
    <property type="entry name" value="ABC_transporter-like_CS"/>
</dbReference>
<dbReference type="SUPFAM" id="SSF90123">
    <property type="entry name" value="ABC transporter transmembrane region"/>
    <property type="match status" value="1"/>
</dbReference>
<keyword evidence="7" id="KW-0067">ATP-binding</keyword>
<evidence type="ECO:0000256" key="6">
    <source>
        <dbReference type="ARBA" id="ARBA00022807"/>
    </source>
</evidence>
<dbReference type="PROSITE" id="PS00211">
    <property type="entry name" value="ABC_TRANSPORTER_1"/>
    <property type="match status" value="1"/>
</dbReference>
<dbReference type="InterPro" id="IPR027417">
    <property type="entry name" value="P-loop_NTPase"/>
</dbReference>
<dbReference type="GO" id="GO:0008234">
    <property type="term" value="F:cysteine-type peptidase activity"/>
    <property type="evidence" value="ECO:0007669"/>
    <property type="project" value="UniProtKB-KW"/>
</dbReference>
<organism evidence="13 14">
    <name type="scientific">Kurthia sibirica</name>
    <dbReference type="NCBI Taxonomy" id="202750"/>
    <lineage>
        <taxon>Bacteria</taxon>
        <taxon>Bacillati</taxon>
        <taxon>Bacillota</taxon>
        <taxon>Bacilli</taxon>
        <taxon>Bacillales</taxon>
        <taxon>Caryophanaceae</taxon>
        <taxon>Kurthia</taxon>
    </lineage>
</organism>
<sequence length="568" mass="63443">MLWLQQNILKNKGLLIAFIVVSILVGGAIIFQSFYIVKIVNAVFIENSSFASLLPTIWLLIAVVIARVLLTTSNSYLGVLLSSKVKQTIREQLLLKWQSNPLQSTLQGQSGSKVTMLIDLIDELESFYRDYIPQVIKSIIVPLMIISVIFYTHFYSGLILLITAPFIPLSYVIVGLQTRKKAERQLVELSTFSGKFLDLLQGLQTLKLFGQGKKQRIHLEESNKQFQKSTMTLLKTAFASTFFIEIVVTLGIGLVAIEIAFQMITFEAMTFAQAFFILALAPEFFNAIKDLGGAFHTGRSSLAAAELVQKELNHEEASVQWGTEEIPKNITLRLIDGGFSYGGKFKMKQLNITIEKGEQVAIIGPTGQGKTTLLNILAGVYDLQEGEVIIGDKRRALVDQQQWFQRIAYISQNPYLFAGTIAENIQMAKGQCDEKALKEALEKAQLDEWLQELPDGFNTSVGEAGRGLSGGEKQRIALARAFYKKPQIVFFDEPTMGLDLKTERAIQIAIERLAQQTTMVTVAHRMHTIYNADKIILLDQGVIQIMGTHEELKNTNDQYQQMIGGQSS</sequence>
<evidence type="ECO:0000256" key="9">
    <source>
        <dbReference type="ARBA" id="ARBA00023136"/>
    </source>
</evidence>
<evidence type="ECO:0000313" key="14">
    <source>
        <dbReference type="Proteomes" id="UP000245938"/>
    </source>
</evidence>
<dbReference type="Proteomes" id="UP000245938">
    <property type="component" value="Unassembled WGS sequence"/>
</dbReference>
<dbReference type="PROSITE" id="PS50893">
    <property type="entry name" value="ABC_TRANSPORTER_2"/>
    <property type="match status" value="1"/>
</dbReference>
<comment type="caution">
    <text evidence="13">The sequence shown here is derived from an EMBL/GenBank/DDBJ whole genome shotgun (WGS) entry which is preliminary data.</text>
</comment>
<dbReference type="SMART" id="SM00382">
    <property type="entry name" value="AAA"/>
    <property type="match status" value="1"/>
</dbReference>
<evidence type="ECO:0000259" key="12">
    <source>
        <dbReference type="PROSITE" id="PS50929"/>
    </source>
</evidence>
<dbReference type="SUPFAM" id="SSF52540">
    <property type="entry name" value="P-loop containing nucleoside triphosphate hydrolases"/>
    <property type="match status" value="1"/>
</dbReference>
<dbReference type="FunFam" id="3.40.50.300:FF:000299">
    <property type="entry name" value="ABC transporter ATP-binding protein/permease"/>
    <property type="match status" value="1"/>
</dbReference>